<evidence type="ECO:0000256" key="9">
    <source>
        <dbReference type="ARBA" id="ARBA00035011"/>
    </source>
</evidence>
<dbReference type="GO" id="GO:0005886">
    <property type="term" value="C:plasma membrane"/>
    <property type="evidence" value="ECO:0007669"/>
    <property type="project" value="UniProtKB-SubCell"/>
</dbReference>
<protein>
    <submittedName>
        <fullName evidence="14">Early nodulin-like protein</fullName>
    </submittedName>
</protein>
<keyword evidence="4 12" id="KW-0732">Signal</keyword>
<dbReference type="GO" id="GO:0098552">
    <property type="term" value="C:side of membrane"/>
    <property type="evidence" value="ECO:0007669"/>
    <property type="project" value="UniProtKB-KW"/>
</dbReference>
<feature type="compositionally biased region" description="Polar residues" evidence="10">
    <location>
        <begin position="167"/>
        <end position="177"/>
    </location>
</feature>
<evidence type="ECO:0000256" key="12">
    <source>
        <dbReference type="SAM" id="SignalP"/>
    </source>
</evidence>
<feature type="region of interest" description="Disordered" evidence="10">
    <location>
        <begin position="137"/>
        <end position="191"/>
    </location>
</feature>
<feature type="compositionally biased region" description="Pro residues" evidence="10">
    <location>
        <begin position="138"/>
        <end position="153"/>
    </location>
</feature>
<dbReference type="PANTHER" id="PTHR33021">
    <property type="entry name" value="BLUE COPPER PROTEIN"/>
    <property type="match status" value="1"/>
</dbReference>
<dbReference type="FunFam" id="2.60.40.420:FF:000010">
    <property type="entry name" value="Early nodulin-like protein 1"/>
    <property type="match status" value="1"/>
</dbReference>
<gene>
    <name evidence="14" type="ORF">O6P43_000743</name>
</gene>
<evidence type="ECO:0000259" key="13">
    <source>
        <dbReference type="PROSITE" id="PS51485"/>
    </source>
</evidence>
<feature type="signal peptide" evidence="12">
    <location>
        <begin position="1"/>
        <end position="19"/>
    </location>
</feature>
<dbReference type="PROSITE" id="PS51485">
    <property type="entry name" value="PHYTOCYANIN"/>
    <property type="match status" value="1"/>
</dbReference>
<keyword evidence="6" id="KW-1015">Disulfide bond</keyword>
<feature type="domain" description="Phytocyanin" evidence="13">
    <location>
        <begin position="30"/>
        <end position="131"/>
    </location>
</feature>
<keyword evidence="3" id="KW-0336">GPI-anchor</keyword>
<keyword evidence="11" id="KW-1133">Transmembrane helix</keyword>
<comment type="caution">
    <text evidence="14">The sequence shown here is derived from an EMBL/GenBank/DDBJ whole genome shotgun (WGS) entry which is preliminary data.</text>
</comment>
<evidence type="ECO:0000256" key="6">
    <source>
        <dbReference type="ARBA" id="ARBA00023157"/>
    </source>
</evidence>
<keyword evidence="8" id="KW-0449">Lipoprotein</keyword>
<evidence type="ECO:0000256" key="8">
    <source>
        <dbReference type="ARBA" id="ARBA00023288"/>
    </source>
</evidence>
<dbReference type="GO" id="GO:0009055">
    <property type="term" value="F:electron transfer activity"/>
    <property type="evidence" value="ECO:0007669"/>
    <property type="project" value="InterPro"/>
</dbReference>
<keyword evidence="15" id="KW-1185">Reference proteome</keyword>
<dbReference type="KEGG" id="qsa:O6P43_000743"/>
<dbReference type="PANTHER" id="PTHR33021:SF185">
    <property type="entry name" value="EARLY NODULIN-LIKE PROTEIN 3-RELATED"/>
    <property type="match status" value="1"/>
</dbReference>
<feature type="chain" id="PRO_5042273818" evidence="12">
    <location>
        <begin position="20"/>
        <end position="220"/>
    </location>
</feature>
<name>A0AAD7QHM9_QUISA</name>
<reference evidence="14 15" key="1">
    <citation type="journal article" date="2023" name="Science">
        <title>Elucidation of the pathway for biosynthesis of saponin adjuvants from the soapbark tree.</title>
        <authorList>
            <person name="Reed J."/>
            <person name="Orme A."/>
            <person name="El-Demerdash A."/>
            <person name="Owen C."/>
            <person name="Martin L.B.B."/>
            <person name="Misra R.C."/>
            <person name="Kikuchi S."/>
            <person name="Rejzek M."/>
            <person name="Martin A.C."/>
            <person name="Harkess A."/>
            <person name="Leebens-Mack J."/>
            <person name="Louveau T."/>
            <person name="Stephenson M.J."/>
            <person name="Osbourn A."/>
        </authorList>
    </citation>
    <scope>NUCLEOTIDE SEQUENCE [LARGE SCALE GENOMIC DNA]</scope>
    <source>
        <strain evidence="14">S10</strain>
    </source>
</reference>
<evidence type="ECO:0000313" key="15">
    <source>
        <dbReference type="Proteomes" id="UP001163823"/>
    </source>
</evidence>
<evidence type="ECO:0000256" key="1">
    <source>
        <dbReference type="ARBA" id="ARBA00004609"/>
    </source>
</evidence>
<accession>A0AAD7QHM9</accession>
<keyword evidence="7" id="KW-0325">Glycoprotein</keyword>
<keyword evidence="11" id="KW-0812">Transmembrane</keyword>
<keyword evidence="5 11" id="KW-0472">Membrane</keyword>
<evidence type="ECO:0000256" key="4">
    <source>
        <dbReference type="ARBA" id="ARBA00022729"/>
    </source>
</evidence>
<evidence type="ECO:0000313" key="14">
    <source>
        <dbReference type="EMBL" id="KAJ7981485.1"/>
    </source>
</evidence>
<comment type="similarity">
    <text evidence="9">Belongs to the early nodulin-like (ENODL) family.</text>
</comment>
<dbReference type="AlphaFoldDB" id="A0AAD7QHM9"/>
<dbReference type="CDD" id="cd11019">
    <property type="entry name" value="OsENODL1_like"/>
    <property type="match status" value="1"/>
</dbReference>
<proteinExistence type="inferred from homology"/>
<organism evidence="14 15">
    <name type="scientific">Quillaja saponaria</name>
    <name type="common">Soap bark tree</name>
    <dbReference type="NCBI Taxonomy" id="32244"/>
    <lineage>
        <taxon>Eukaryota</taxon>
        <taxon>Viridiplantae</taxon>
        <taxon>Streptophyta</taxon>
        <taxon>Embryophyta</taxon>
        <taxon>Tracheophyta</taxon>
        <taxon>Spermatophyta</taxon>
        <taxon>Magnoliopsida</taxon>
        <taxon>eudicotyledons</taxon>
        <taxon>Gunneridae</taxon>
        <taxon>Pentapetalae</taxon>
        <taxon>rosids</taxon>
        <taxon>fabids</taxon>
        <taxon>Fabales</taxon>
        <taxon>Quillajaceae</taxon>
        <taxon>Quillaja</taxon>
    </lineage>
</organism>
<evidence type="ECO:0000256" key="10">
    <source>
        <dbReference type="SAM" id="MobiDB-lite"/>
    </source>
</evidence>
<dbReference type="InterPro" id="IPR041846">
    <property type="entry name" value="ENL_dom"/>
</dbReference>
<dbReference type="Proteomes" id="UP001163823">
    <property type="component" value="Chromosome 1"/>
</dbReference>
<comment type="subcellular location">
    <subcellularLocation>
        <location evidence="1">Cell membrane</location>
        <topology evidence="1">Lipid-anchor</topology>
        <topology evidence="1">GPI-anchor</topology>
    </subcellularLocation>
</comment>
<evidence type="ECO:0000256" key="7">
    <source>
        <dbReference type="ARBA" id="ARBA00023180"/>
    </source>
</evidence>
<evidence type="ECO:0000256" key="2">
    <source>
        <dbReference type="ARBA" id="ARBA00022475"/>
    </source>
</evidence>
<dbReference type="Gene3D" id="2.60.40.420">
    <property type="entry name" value="Cupredoxins - blue copper proteins"/>
    <property type="match status" value="1"/>
</dbReference>
<dbReference type="InterPro" id="IPR003245">
    <property type="entry name" value="Phytocyanin_dom"/>
</dbReference>
<feature type="transmembrane region" description="Helical" evidence="11">
    <location>
        <begin position="199"/>
        <end position="219"/>
    </location>
</feature>
<dbReference type="Pfam" id="PF02298">
    <property type="entry name" value="Cu_bind_like"/>
    <property type="match status" value="1"/>
</dbReference>
<dbReference type="InterPro" id="IPR008972">
    <property type="entry name" value="Cupredoxin"/>
</dbReference>
<keyword evidence="2" id="KW-1003">Cell membrane</keyword>
<dbReference type="EMBL" id="JARAOO010000001">
    <property type="protein sequence ID" value="KAJ7981485.1"/>
    <property type="molecule type" value="Genomic_DNA"/>
</dbReference>
<evidence type="ECO:0000256" key="3">
    <source>
        <dbReference type="ARBA" id="ARBA00022622"/>
    </source>
</evidence>
<dbReference type="InterPro" id="IPR039391">
    <property type="entry name" value="Phytocyanin-like"/>
</dbReference>
<evidence type="ECO:0000256" key="5">
    <source>
        <dbReference type="ARBA" id="ARBA00023136"/>
    </source>
</evidence>
<sequence>MGFMMIRVLGFFFVMVVMGLRSCSSSSQALKFNVGGKNGWVLKPSEDYNHWAERNRFQVNDTLFFKYKKGSDSVLVVTNDDYDSCNTKNPIQILNDGDSTFKFDRSGPFFFISGNAESCQKGQRLIIVVLAVRDKPHQPPSSPTPFSSPPVVLPSPKAESPKVGGSPQPSRNSSDNPNVDGPAPTPSGNSASTGLSGSFGLVLGIGVGVSLVLGSFVGMV</sequence>
<dbReference type="SUPFAM" id="SSF49503">
    <property type="entry name" value="Cupredoxins"/>
    <property type="match status" value="1"/>
</dbReference>
<evidence type="ECO:0000256" key="11">
    <source>
        <dbReference type="SAM" id="Phobius"/>
    </source>
</evidence>